<dbReference type="InterPro" id="IPR001387">
    <property type="entry name" value="Cro/C1-type_HTH"/>
</dbReference>
<organism evidence="2 3">
    <name type="scientific">Hyphomonas adhaerens</name>
    <dbReference type="NCBI Taxonomy" id="81029"/>
    <lineage>
        <taxon>Bacteria</taxon>
        <taxon>Pseudomonadati</taxon>
        <taxon>Pseudomonadota</taxon>
        <taxon>Alphaproteobacteria</taxon>
        <taxon>Hyphomonadales</taxon>
        <taxon>Hyphomonadaceae</taxon>
        <taxon>Hyphomonas</taxon>
    </lineage>
</organism>
<evidence type="ECO:0000313" key="2">
    <source>
        <dbReference type="EMBL" id="HAE28237.1"/>
    </source>
</evidence>
<accession>A0A3B9H0K7</accession>
<dbReference type="RefSeq" id="WP_272989971.1">
    <property type="nucleotide sequence ID" value="NZ_CAJWRG010000009.1"/>
</dbReference>
<dbReference type="AlphaFoldDB" id="A0A3B9H0K7"/>
<protein>
    <submittedName>
        <fullName evidence="2">DNA-binding protein</fullName>
    </submittedName>
</protein>
<dbReference type="InterPro" id="IPR010982">
    <property type="entry name" value="Lambda_DNA-bd_dom_sf"/>
</dbReference>
<evidence type="ECO:0000313" key="3">
    <source>
        <dbReference type="Proteomes" id="UP000259610"/>
    </source>
</evidence>
<proteinExistence type="predicted"/>
<dbReference type="SUPFAM" id="SSF47413">
    <property type="entry name" value="lambda repressor-like DNA-binding domains"/>
    <property type="match status" value="1"/>
</dbReference>
<sequence length="144" mass="16112">MSDSKLPSGIDRVVGQRIRWRRRELKLSQEQLAELLSLTFQQVQKYEKGVNRVSAGRLFEIASVMGVQVNYFYDGAESQLEDSRPYRFAEGGGANEGPRAPVLDAETLDLIAAFQKIKDDSLRKSLLNTVRAAASAFESKQSED</sequence>
<dbReference type="PROSITE" id="PS50943">
    <property type="entry name" value="HTH_CROC1"/>
    <property type="match status" value="1"/>
</dbReference>
<gene>
    <name evidence="2" type="ORF">DCG58_13825</name>
</gene>
<dbReference type="EMBL" id="DMAN01000307">
    <property type="protein sequence ID" value="HAE28237.1"/>
    <property type="molecule type" value="Genomic_DNA"/>
</dbReference>
<dbReference type="SMART" id="SM00530">
    <property type="entry name" value="HTH_XRE"/>
    <property type="match status" value="1"/>
</dbReference>
<feature type="domain" description="HTH cro/C1-type" evidence="1">
    <location>
        <begin position="18"/>
        <end position="72"/>
    </location>
</feature>
<dbReference type="Pfam" id="PF01381">
    <property type="entry name" value="HTH_3"/>
    <property type="match status" value="1"/>
</dbReference>
<name>A0A3B9H0K7_9PROT</name>
<dbReference type="Proteomes" id="UP000259610">
    <property type="component" value="Unassembled WGS sequence"/>
</dbReference>
<comment type="caution">
    <text evidence="2">The sequence shown here is derived from an EMBL/GenBank/DDBJ whole genome shotgun (WGS) entry which is preliminary data.</text>
</comment>
<dbReference type="Gene3D" id="1.10.260.40">
    <property type="entry name" value="lambda repressor-like DNA-binding domains"/>
    <property type="match status" value="1"/>
</dbReference>
<keyword evidence="2" id="KW-0238">DNA-binding</keyword>
<evidence type="ECO:0000259" key="1">
    <source>
        <dbReference type="PROSITE" id="PS50943"/>
    </source>
</evidence>
<dbReference type="CDD" id="cd00093">
    <property type="entry name" value="HTH_XRE"/>
    <property type="match status" value="1"/>
</dbReference>
<reference evidence="2 3" key="1">
    <citation type="journal article" date="2018" name="Nat. Biotechnol.">
        <title>A standardized bacterial taxonomy based on genome phylogeny substantially revises the tree of life.</title>
        <authorList>
            <person name="Parks D.H."/>
            <person name="Chuvochina M."/>
            <person name="Waite D.W."/>
            <person name="Rinke C."/>
            <person name="Skarshewski A."/>
            <person name="Chaumeil P.A."/>
            <person name="Hugenholtz P."/>
        </authorList>
    </citation>
    <scope>NUCLEOTIDE SEQUENCE [LARGE SCALE GENOMIC DNA]</scope>
    <source>
        <strain evidence="2">UBA8733</strain>
    </source>
</reference>
<dbReference type="GO" id="GO:0003677">
    <property type="term" value="F:DNA binding"/>
    <property type="evidence" value="ECO:0007669"/>
    <property type="project" value="UniProtKB-KW"/>
</dbReference>